<feature type="region of interest" description="Disordered" evidence="4">
    <location>
        <begin position="141"/>
        <end position="218"/>
    </location>
</feature>
<dbReference type="GO" id="GO:0044781">
    <property type="term" value="P:bacterial-type flagellum organization"/>
    <property type="evidence" value="ECO:0007669"/>
    <property type="project" value="UniProtKB-UniRule"/>
</dbReference>
<dbReference type="GeneID" id="93301483"/>
<dbReference type="RefSeq" id="WP_069159108.1">
    <property type="nucleotide sequence ID" value="NZ_DBFYTC010000235.1"/>
</dbReference>
<accession>A0A1E3AHS8</accession>
<sequence>MPDIQFRTYESQDTSLNRTSSKAASGNMGLSIDDFYKILAAQLRYQDADNPMDTSEMMSQMVQTQMIATINQMNQISVITYASSMIGKEVTIGLRDAQGWPTGETTTGTVTGAYIFGDDPVIVVDGVGYSVSQVVMLGNAKTEAPEDPGDGDGDGPDVPGTEGGDGDNSGTPPVDGSGDGNGAPPVDGAGDGNEAPPVDGGGDGNTDPSTGNEGNSEP</sequence>
<dbReference type="AlphaFoldDB" id="A0A1E3AHS8"/>
<proteinExistence type="inferred from homology"/>
<feature type="compositionally biased region" description="Polar residues" evidence="4">
    <location>
        <begin position="206"/>
        <end position="218"/>
    </location>
</feature>
<evidence type="ECO:0000256" key="2">
    <source>
        <dbReference type="ARBA" id="ARBA00022795"/>
    </source>
</evidence>
<protein>
    <recommendedName>
        <fullName evidence="3">Basal-body rod modification protein FlgD</fullName>
    </recommendedName>
</protein>
<evidence type="ECO:0000313" key="6">
    <source>
        <dbReference type="Proteomes" id="UP000095003"/>
    </source>
</evidence>
<evidence type="ECO:0000256" key="4">
    <source>
        <dbReference type="SAM" id="MobiDB-lite"/>
    </source>
</evidence>
<keyword evidence="5" id="KW-0966">Cell projection</keyword>
<keyword evidence="2 3" id="KW-1005">Bacterial flagellum biogenesis</keyword>
<dbReference type="Pfam" id="PF03963">
    <property type="entry name" value="FlgD"/>
    <property type="match status" value="1"/>
</dbReference>
<organism evidence="5 6">
    <name type="scientific">Eisenbergiella tayi</name>
    <dbReference type="NCBI Taxonomy" id="1432052"/>
    <lineage>
        <taxon>Bacteria</taxon>
        <taxon>Bacillati</taxon>
        <taxon>Bacillota</taxon>
        <taxon>Clostridia</taxon>
        <taxon>Lachnospirales</taxon>
        <taxon>Lachnospiraceae</taxon>
        <taxon>Eisenbergiella</taxon>
    </lineage>
</organism>
<gene>
    <name evidence="5" type="ORF">BEH84_05620</name>
</gene>
<reference evidence="5 6" key="1">
    <citation type="submission" date="2016-07" db="EMBL/GenBank/DDBJ databases">
        <title>Characterization of isolates of Eisenbergiella tayi derived from blood cultures, using whole genome sequencing.</title>
        <authorList>
            <person name="Burdz T."/>
            <person name="Wiebe D."/>
            <person name="Huynh C."/>
            <person name="Bernard K."/>
        </authorList>
    </citation>
    <scope>NUCLEOTIDE SEQUENCE [LARGE SCALE GENOMIC DNA]</scope>
    <source>
        <strain evidence="5 6">NML 120489</strain>
    </source>
</reference>
<evidence type="ECO:0000256" key="3">
    <source>
        <dbReference type="RuleBase" id="RU362076"/>
    </source>
</evidence>
<feature type="compositionally biased region" description="Acidic residues" evidence="4">
    <location>
        <begin position="145"/>
        <end position="155"/>
    </location>
</feature>
<evidence type="ECO:0000313" key="5">
    <source>
        <dbReference type="EMBL" id="ODM08295.1"/>
    </source>
</evidence>
<comment type="function">
    <text evidence="3">Required for flagellar hook formation. May act as a scaffolding protein.</text>
</comment>
<dbReference type="Proteomes" id="UP000095003">
    <property type="component" value="Unassembled WGS sequence"/>
</dbReference>
<comment type="similarity">
    <text evidence="1 3">Belongs to the FlgD family.</text>
</comment>
<keyword evidence="5" id="KW-0282">Flagellum</keyword>
<keyword evidence="5" id="KW-0969">Cilium</keyword>
<evidence type="ECO:0000256" key="1">
    <source>
        <dbReference type="ARBA" id="ARBA00010577"/>
    </source>
</evidence>
<comment type="caution">
    <text evidence="5">The sequence shown here is derived from an EMBL/GenBank/DDBJ whole genome shotgun (WGS) entry which is preliminary data.</text>
</comment>
<dbReference type="EMBL" id="MCGI01000006">
    <property type="protein sequence ID" value="ODM08295.1"/>
    <property type="molecule type" value="Genomic_DNA"/>
</dbReference>
<name>A0A1E3AHS8_9FIRM</name>
<dbReference type="InterPro" id="IPR005648">
    <property type="entry name" value="FlgD"/>
</dbReference>